<evidence type="ECO:0000256" key="13">
    <source>
        <dbReference type="PIRSR" id="PIRSR600183-50"/>
    </source>
</evidence>
<evidence type="ECO:0000256" key="1">
    <source>
        <dbReference type="ARBA" id="ARBA00001933"/>
    </source>
</evidence>
<dbReference type="InterPro" id="IPR000183">
    <property type="entry name" value="Orn/DAP/Arg_de-COase"/>
</dbReference>
<protein>
    <recommendedName>
        <fullName evidence="11 12">Diaminopimelate decarboxylase</fullName>
        <shortName evidence="12">DAP decarboxylase</shortName>
        <shortName evidence="12">DAPDC</shortName>
        <ecNumber evidence="10 12">4.1.1.20</ecNumber>
    </recommendedName>
</protein>
<feature type="domain" description="Orn/DAP/Arg decarboxylase 2 C-terminal" evidence="15">
    <location>
        <begin position="108"/>
        <end position="460"/>
    </location>
</feature>
<evidence type="ECO:0000256" key="9">
    <source>
        <dbReference type="ARBA" id="ARBA00060983"/>
    </source>
</evidence>
<dbReference type="PROSITE" id="PS00879">
    <property type="entry name" value="ODR_DC_2_2"/>
    <property type="match status" value="1"/>
</dbReference>
<feature type="domain" description="Orn/DAP/Arg decarboxylase 2 N-terminal" evidence="16">
    <location>
        <begin position="115"/>
        <end position="368"/>
    </location>
</feature>
<comment type="function">
    <text evidence="12">Specifically catalyzes the decarboxylation of meso-diaminopimelate (meso-DAP) to L-lysine.</text>
</comment>
<evidence type="ECO:0000256" key="5">
    <source>
        <dbReference type="ARBA" id="ARBA00023154"/>
    </source>
</evidence>
<sequence>MAVLSRSRMRKKMQRKEVGALSRDFVPVDGFVSFALAKLFWTKHFKMKYNDEKIKAAVRSSGRPLSYREKERQSMRLHGTGRINERGHLEIGGCDTVELARRFGTPLYVMDEELIRKQMRRYVNAFRKTGLSFQVAYASKAFCTMAMCRVAEEEGLHLDVVSDGELYTALKAGFPPESIHFHGNNKTPFELEMALDAGIGLFIVDNFTELSMLDRIAGEKGVRPRILLRVTPGVEVSTHQYIQTGQEDSRFGFGLSSGQAIRAVKEALQARHLILEGFHCHIGSQIFGTGGYKLAVGKMAALAKELRDRFGYLPRIFNAGGGFGIRYVEKDQPLSPEEYVEAIADAVRNSFEGLPLPEIWVEPGRSIVGEAGTTLYTVGTVKEVPGIRKYVSVDGGMTDNLRPALYQAQYEAMLANRALETPEETVSIAGKCCESGDMLIWDLKLPPVRTGDILAVSCTGAYTYSMANNYNRNRRPAVVFVRNGEADLVVERETLEDLTGKDRIPDRLRANPVSGGPALKVR</sequence>
<feature type="binding site" evidence="12">
    <location>
        <position position="402"/>
    </location>
    <ligand>
        <name>substrate</name>
    </ligand>
</feature>
<keyword evidence="3 12" id="KW-0210">Decarboxylase</keyword>
<feature type="binding site" evidence="12">
    <location>
        <position position="322"/>
    </location>
    <ligand>
        <name>pyridoxal 5'-phosphate</name>
        <dbReference type="ChEBI" id="CHEBI:597326"/>
    </ligand>
</feature>
<dbReference type="InterPro" id="IPR022643">
    <property type="entry name" value="De-COase2_C"/>
</dbReference>
<dbReference type="HAMAP" id="MF_02120">
    <property type="entry name" value="LysA"/>
    <property type="match status" value="1"/>
</dbReference>
<keyword evidence="5 12" id="KW-0457">Lysine biosynthesis</keyword>
<dbReference type="PANTHER" id="PTHR43727:SF2">
    <property type="entry name" value="GROUP IV DECARBOXYLASE"/>
    <property type="match status" value="1"/>
</dbReference>
<feature type="active site" description="Proton donor" evidence="13">
    <location>
        <position position="433"/>
    </location>
</feature>
<comment type="caution">
    <text evidence="17">The sequence shown here is derived from an EMBL/GenBank/DDBJ whole genome shotgun (WGS) entry which is preliminary data.</text>
</comment>
<dbReference type="Proteomes" id="UP000237797">
    <property type="component" value="Unassembled WGS sequence"/>
</dbReference>
<keyword evidence="18" id="KW-1185">Reference proteome</keyword>
<evidence type="ECO:0000259" key="16">
    <source>
        <dbReference type="Pfam" id="PF02784"/>
    </source>
</evidence>
<comment type="cofactor">
    <cofactor evidence="1 12 13 14">
        <name>pyridoxal 5'-phosphate</name>
        <dbReference type="ChEBI" id="CHEBI:597326"/>
    </cofactor>
</comment>
<dbReference type="InterPro" id="IPR009006">
    <property type="entry name" value="Ala_racemase/Decarboxylase_C"/>
</dbReference>
<feature type="binding site" evidence="12">
    <location>
        <position position="462"/>
    </location>
    <ligand>
        <name>pyridoxal 5'-phosphate</name>
        <dbReference type="ChEBI" id="CHEBI:597326"/>
    </ligand>
</feature>
<keyword evidence="2 12" id="KW-0028">Amino-acid biosynthesis</keyword>
<dbReference type="GO" id="GO:0009089">
    <property type="term" value="P:lysine biosynthetic process via diaminopimelate"/>
    <property type="evidence" value="ECO:0007669"/>
    <property type="project" value="UniProtKB-UniRule"/>
</dbReference>
<feature type="binding site" evidence="12">
    <location>
        <position position="365"/>
    </location>
    <ligand>
        <name>substrate</name>
    </ligand>
</feature>
<keyword evidence="4 12" id="KW-0663">Pyridoxal phosphate</keyword>
<feature type="binding site" evidence="12">
    <location>
        <position position="434"/>
    </location>
    <ligand>
        <name>substrate</name>
    </ligand>
</feature>
<evidence type="ECO:0000313" key="18">
    <source>
        <dbReference type="Proteomes" id="UP000237797"/>
    </source>
</evidence>
<dbReference type="NCBIfam" id="TIGR01048">
    <property type="entry name" value="lysA"/>
    <property type="match status" value="1"/>
</dbReference>
<dbReference type="UniPathway" id="UPA00034">
    <property type="reaction ID" value="UER00027"/>
</dbReference>
<organism evidence="17 18">
    <name type="scientific">Planifilum fimeticola</name>
    <dbReference type="NCBI Taxonomy" id="201975"/>
    <lineage>
        <taxon>Bacteria</taxon>
        <taxon>Bacillati</taxon>
        <taxon>Bacillota</taxon>
        <taxon>Bacilli</taxon>
        <taxon>Bacillales</taxon>
        <taxon>Thermoactinomycetaceae</taxon>
        <taxon>Planifilum</taxon>
    </lineage>
</organism>
<evidence type="ECO:0000256" key="4">
    <source>
        <dbReference type="ARBA" id="ARBA00022898"/>
    </source>
</evidence>
<feature type="binding site" evidence="12">
    <location>
        <position position="462"/>
    </location>
    <ligand>
        <name>substrate</name>
    </ligand>
</feature>
<evidence type="ECO:0000256" key="8">
    <source>
        <dbReference type="ARBA" id="ARBA00060643"/>
    </source>
</evidence>
<dbReference type="AlphaFoldDB" id="A0A2T0LD82"/>
<dbReference type="EC" id="4.1.1.20" evidence="10 12"/>
<evidence type="ECO:0000256" key="14">
    <source>
        <dbReference type="RuleBase" id="RU003738"/>
    </source>
</evidence>
<dbReference type="CDD" id="cd06828">
    <property type="entry name" value="PLPDE_III_DapDC"/>
    <property type="match status" value="1"/>
</dbReference>
<dbReference type="InterPro" id="IPR029066">
    <property type="entry name" value="PLP-binding_barrel"/>
</dbReference>
<dbReference type="Pfam" id="PF00278">
    <property type="entry name" value="Orn_DAP_Arg_deC"/>
    <property type="match status" value="1"/>
</dbReference>
<dbReference type="PANTHER" id="PTHR43727">
    <property type="entry name" value="DIAMINOPIMELATE DECARBOXYLASE"/>
    <property type="match status" value="1"/>
</dbReference>
<evidence type="ECO:0000256" key="11">
    <source>
        <dbReference type="ARBA" id="ARBA00074972"/>
    </source>
</evidence>
<reference evidence="17 18" key="1">
    <citation type="submission" date="2018-03" db="EMBL/GenBank/DDBJ databases">
        <title>Genomic Encyclopedia of Archaeal and Bacterial Type Strains, Phase II (KMG-II): from individual species to whole genera.</title>
        <authorList>
            <person name="Goeker M."/>
        </authorList>
    </citation>
    <scope>NUCLEOTIDE SEQUENCE [LARGE SCALE GENOMIC DNA]</scope>
    <source>
        <strain evidence="17 18">DSM 44946</strain>
    </source>
</reference>
<feature type="binding site" evidence="12">
    <location>
        <position position="406"/>
    </location>
    <ligand>
        <name>substrate</name>
    </ligand>
</feature>
<evidence type="ECO:0000256" key="2">
    <source>
        <dbReference type="ARBA" id="ARBA00022605"/>
    </source>
</evidence>
<proteinExistence type="inferred from homology"/>
<gene>
    <name evidence="12" type="primary">lysA</name>
    <name evidence="17" type="ORF">CLV97_11842</name>
</gene>
<evidence type="ECO:0000256" key="3">
    <source>
        <dbReference type="ARBA" id="ARBA00022793"/>
    </source>
</evidence>
<dbReference type="FunFam" id="2.40.37.10:FF:000003">
    <property type="entry name" value="Diaminopimelate decarboxylase"/>
    <property type="match status" value="1"/>
</dbReference>
<dbReference type="PRINTS" id="PR01179">
    <property type="entry name" value="ODADCRBXLASE"/>
</dbReference>
<dbReference type="InterPro" id="IPR022657">
    <property type="entry name" value="De-COase2_CS"/>
</dbReference>
<dbReference type="Gene3D" id="3.20.20.10">
    <property type="entry name" value="Alanine racemase"/>
    <property type="match status" value="1"/>
</dbReference>
<evidence type="ECO:0000256" key="12">
    <source>
        <dbReference type="HAMAP-Rule" id="MF_02120"/>
    </source>
</evidence>
<evidence type="ECO:0000313" key="17">
    <source>
        <dbReference type="EMBL" id="PRX39967.1"/>
    </source>
</evidence>
<dbReference type="SUPFAM" id="SSF51419">
    <property type="entry name" value="PLP-binding barrel"/>
    <property type="match status" value="1"/>
</dbReference>
<dbReference type="InterPro" id="IPR022644">
    <property type="entry name" value="De-COase2_N"/>
</dbReference>
<evidence type="ECO:0000256" key="10">
    <source>
        <dbReference type="ARBA" id="ARBA00066427"/>
    </source>
</evidence>
<evidence type="ECO:0000256" key="7">
    <source>
        <dbReference type="ARBA" id="ARBA00050464"/>
    </source>
</evidence>
<evidence type="ECO:0000259" key="15">
    <source>
        <dbReference type="Pfam" id="PF00278"/>
    </source>
</evidence>
<comment type="pathway">
    <text evidence="8 12 14">Amino-acid biosynthesis; L-lysine biosynthesis via DAP pathway; L-lysine from DL-2,6-diaminopimelate: step 1/1.</text>
</comment>
<comment type="subunit">
    <text evidence="12">Homodimer.</text>
</comment>
<name>A0A2T0LD82_9BACL</name>
<dbReference type="Gene3D" id="2.40.37.10">
    <property type="entry name" value="Lyase, Ornithine Decarboxylase, Chain A, domain 1"/>
    <property type="match status" value="1"/>
</dbReference>
<feature type="binding site" evidence="12">
    <location>
        <begin position="362"/>
        <end position="365"/>
    </location>
    <ligand>
        <name>pyridoxal 5'-phosphate</name>
        <dbReference type="ChEBI" id="CHEBI:597326"/>
    </ligand>
</feature>
<dbReference type="GO" id="GO:0008836">
    <property type="term" value="F:diaminopimelate decarboxylase activity"/>
    <property type="evidence" value="ECO:0007669"/>
    <property type="project" value="UniProtKB-UniRule"/>
</dbReference>
<comment type="catalytic activity">
    <reaction evidence="7 12 14">
        <text>meso-2,6-diaminopimelate + H(+) = L-lysine + CO2</text>
        <dbReference type="Rhea" id="RHEA:15101"/>
        <dbReference type="ChEBI" id="CHEBI:15378"/>
        <dbReference type="ChEBI" id="CHEBI:16526"/>
        <dbReference type="ChEBI" id="CHEBI:32551"/>
        <dbReference type="ChEBI" id="CHEBI:57791"/>
        <dbReference type="EC" id="4.1.1.20"/>
    </reaction>
</comment>
<dbReference type="PRINTS" id="PR01181">
    <property type="entry name" value="DAPDCRBXLASE"/>
</dbReference>
<dbReference type="FunFam" id="3.20.20.10:FF:000003">
    <property type="entry name" value="Diaminopimelate decarboxylase"/>
    <property type="match status" value="1"/>
</dbReference>
<dbReference type="Pfam" id="PF02784">
    <property type="entry name" value="Orn_Arg_deC_N"/>
    <property type="match status" value="1"/>
</dbReference>
<dbReference type="SUPFAM" id="SSF50621">
    <property type="entry name" value="Alanine racemase C-terminal domain-like"/>
    <property type="match status" value="1"/>
</dbReference>
<dbReference type="InterPro" id="IPR002986">
    <property type="entry name" value="DAP_deCOOHase_LysA"/>
</dbReference>
<comment type="similarity">
    <text evidence="9 12">Belongs to the Orn/Lys/Arg decarboxylase class-II family. LysA subfamily.</text>
</comment>
<feature type="modified residue" description="N6-(pyridoxal phosphate)lysine" evidence="12 13">
    <location>
        <position position="140"/>
    </location>
</feature>
<accession>A0A2T0LD82</accession>
<evidence type="ECO:0000256" key="6">
    <source>
        <dbReference type="ARBA" id="ARBA00023239"/>
    </source>
</evidence>
<keyword evidence="6 12" id="KW-0456">Lyase</keyword>
<dbReference type="EMBL" id="PVNE01000018">
    <property type="protein sequence ID" value="PRX39967.1"/>
    <property type="molecule type" value="Genomic_DNA"/>
</dbReference>
<dbReference type="GO" id="GO:0030170">
    <property type="term" value="F:pyridoxal phosphate binding"/>
    <property type="evidence" value="ECO:0007669"/>
    <property type="project" value="UniProtKB-UniRule"/>
</dbReference>